<evidence type="ECO:0000313" key="3">
    <source>
        <dbReference type="EMBL" id="MBD8064299.1"/>
    </source>
</evidence>
<dbReference type="EMBL" id="JACYFU010000001">
    <property type="protein sequence ID" value="MBD8064299.1"/>
    <property type="molecule type" value="Genomic_DNA"/>
</dbReference>
<dbReference type="PANTHER" id="PTHR38766">
    <property type="entry name" value="FLAGELLAR PROTEIN FLIO"/>
    <property type="match status" value="1"/>
</dbReference>
<dbReference type="RefSeq" id="WP_191772401.1">
    <property type="nucleotide sequence ID" value="NZ_JACYFU010000001.1"/>
</dbReference>
<evidence type="ECO:0000256" key="1">
    <source>
        <dbReference type="SAM" id="MobiDB-lite"/>
    </source>
</evidence>
<reference evidence="3" key="1">
    <citation type="submission" date="2020-09" db="EMBL/GenBank/DDBJ databases">
        <title>Genome seq and assembly of Devosia sp.</title>
        <authorList>
            <person name="Chhetri G."/>
        </authorList>
    </citation>
    <scope>NUCLEOTIDE SEQUENCE</scope>
    <source>
        <strain evidence="3">PTR5</strain>
    </source>
</reference>
<name>A0A927FTA9_9HYPH</name>
<feature type="transmembrane region" description="Helical" evidence="2">
    <location>
        <begin position="15"/>
        <end position="40"/>
    </location>
</feature>
<accession>A0A927FTA9</accession>
<protein>
    <submittedName>
        <fullName evidence="3">Flagellar biosynthetic protein FliO</fullName>
    </submittedName>
</protein>
<dbReference type="PANTHER" id="PTHR38766:SF1">
    <property type="entry name" value="FLAGELLAR PROTEIN FLIO"/>
    <property type="match status" value="1"/>
</dbReference>
<keyword evidence="3" id="KW-0282">Flagellum</keyword>
<feature type="compositionally biased region" description="Pro residues" evidence="1">
    <location>
        <begin position="111"/>
        <end position="124"/>
    </location>
</feature>
<keyword evidence="2" id="KW-0472">Membrane</keyword>
<proteinExistence type="predicted"/>
<gene>
    <name evidence="3" type="ORF">IC608_02255</name>
</gene>
<evidence type="ECO:0000313" key="4">
    <source>
        <dbReference type="Proteomes" id="UP000654108"/>
    </source>
</evidence>
<keyword evidence="4" id="KW-1185">Reference proteome</keyword>
<dbReference type="Proteomes" id="UP000654108">
    <property type="component" value="Unassembled WGS sequence"/>
</dbReference>
<feature type="compositionally biased region" description="Basic and acidic residues" evidence="1">
    <location>
        <begin position="162"/>
        <end position="178"/>
    </location>
</feature>
<sequence length="188" mass="20277">MSFISSLFGGAEGDILPMLFALGVVIVLIVLAVWLLKFVFNVSTGVTRGRNRRLAVVDTLALDTKRQLVIVRRDNVEHLILTGGSHDLVVETNIPVDEAPSQTGRRIVPTARPPRPLPVKPAPTPATESGQKSLRQTALLRPMPKEEPGQNADISPVPVFDSAKEGPADEAKRGDTVEQHPTGEVTRG</sequence>
<dbReference type="InterPro" id="IPR052205">
    <property type="entry name" value="FliO/MopB"/>
</dbReference>
<feature type="region of interest" description="Disordered" evidence="1">
    <location>
        <begin position="100"/>
        <end position="188"/>
    </location>
</feature>
<dbReference type="AlphaFoldDB" id="A0A927FTA9"/>
<organism evidence="3 4">
    <name type="scientific">Devosia oryzisoli</name>
    <dbReference type="NCBI Taxonomy" id="2774138"/>
    <lineage>
        <taxon>Bacteria</taxon>
        <taxon>Pseudomonadati</taxon>
        <taxon>Pseudomonadota</taxon>
        <taxon>Alphaproteobacteria</taxon>
        <taxon>Hyphomicrobiales</taxon>
        <taxon>Devosiaceae</taxon>
        <taxon>Devosia</taxon>
    </lineage>
</organism>
<comment type="caution">
    <text evidence="3">The sequence shown here is derived from an EMBL/GenBank/DDBJ whole genome shotgun (WGS) entry which is preliminary data.</text>
</comment>
<evidence type="ECO:0000256" key="2">
    <source>
        <dbReference type="SAM" id="Phobius"/>
    </source>
</evidence>
<keyword evidence="2" id="KW-1133">Transmembrane helix</keyword>
<keyword evidence="3" id="KW-0969">Cilium</keyword>
<keyword evidence="3" id="KW-0966">Cell projection</keyword>
<keyword evidence="2" id="KW-0812">Transmembrane</keyword>